<proteinExistence type="predicted"/>
<dbReference type="EMBL" id="JAPDRQ010000033">
    <property type="protein sequence ID" value="KAJ9660194.1"/>
    <property type="molecule type" value="Genomic_DNA"/>
</dbReference>
<keyword evidence="2" id="KW-1185">Reference proteome</keyword>
<organism evidence="1 2">
    <name type="scientific">Neophaeococcomyces mojaviensis</name>
    <dbReference type="NCBI Taxonomy" id="3383035"/>
    <lineage>
        <taxon>Eukaryota</taxon>
        <taxon>Fungi</taxon>
        <taxon>Dikarya</taxon>
        <taxon>Ascomycota</taxon>
        <taxon>Pezizomycotina</taxon>
        <taxon>Eurotiomycetes</taxon>
        <taxon>Chaetothyriomycetidae</taxon>
        <taxon>Chaetothyriales</taxon>
        <taxon>Chaetothyriales incertae sedis</taxon>
        <taxon>Neophaeococcomyces</taxon>
    </lineage>
</organism>
<name>A0ACC3ADF1_9EURO</name>
<evidence type="ECO:0000313" key="2">
    <source>
        <dbReference type="Proteomes" id="UP001172386"/>
    </source>
</evidence>
<protein>
    <submittedName>
        <fullName evidence="1">Uncharacterized protein</fullName>
    </submittedName>
</protein>
<comment type="caution">
    <text evidence="1">The sequence shown here is derived from an EMBL/GenBank/DDBJ whole genome shotgun (WGS) entry which is preliminary data.</text>
</comment>
<gene>
    <name evidence="1" type="ORF">H2198_002700</name>
</gene>
<accession>A0ACC3ADF1</accession>
<sequence length="430" mass="46732">MTSHARRALGDKDANTHLKIQSLKHTASSKIVKMTANAPESKHLPDSNLHSSSPKAGTKRKIDEVEDAERVEHDEQNDSQRTQFWDESQSEADNEDASMSTFQRSYDTARTSFIDGQHAVEPQFELQQDEMSQRTLDKLNAVPMPQNTSQLPPNRPILLNEMSAGSVGLSTFLNLEDQTSTQGSDGLLTIGVDDKAEDRDAQPLEKNKDDLRDAQKEEPSGKPPPASTIAAIIRAQKLPSILEDAKTRLQLAMYKVQTRQTHKPFSRLKCESVSWPSKLSSPRLVTPRKLTTPAQEPSSGATITAASYKEIQAYPSDSAEAGIAAMLARPHGPYAPSHNSHTDIQHFPSSPPISRSNSAESVDRSLPKATLQSGDKSVGEIEQQAQLSSPPISDGGRAPSVDSNVQQIGKGEAATGLLQLMSGGHEVCHV</sequence>
<dbReference type="Proteomes" id="UP001172386">
    <property type="component" value="Unassembled WGS sequence"/>
</dbReference>
<reference evidence="1" key="1">
    <citation type="submission" date="2022-10" db="EMBL/GenBank/DDBJ databases">
        <title>Culturing micro-colonial fungi from biological soil crusts in the Mojave desert and describing Neophaeococcomyces mojavensis, and introducing the new genera and species Taxawa tesnikishii.</title>
        <authorList>
            <person name="Kurbessoian T."/>
            <person name="Stajich J.E."/>
        </authorList>
    </citation>
    <scope>NUCLEOTIDE SEQUENCE</scope>
    <source>
        <strain evidence="1">JES_112</strain>
    </source>
</reference>
<evidence type="ECO:0000313" key="1">
    <source>
        <dbReference type="EMBL" id="KAJ9660194.1"/>
    </source>
</evidence>